<feature type="region of interest" description="Disordered" evidence="1">
    <location>
        <begin position="133"/>
        <end position="154"/>
    </location>
</feature>
<dbReference type="EMBL" id="CADEAL010002990">
    <property type="protein sequence ID" value="CAB1443033.1"/>
    <property type="molecule type" value="Genomic_DNA"/>
</dbReference>
<keyword evidence="3" id="KW-1185">Reference proteome</keyword>
<organism evidence="2 3">
    <name type="scientific">Pleuronectes platessa</name>
    <name type="common">European plaice</name>
    <dbReference type="NCBI Taxonomy" id="8262"/>
    <lineage>
        <taxon>Eukaryota</taxon>
        <taxon>Metazoa</taxon>
        <taxon>Chordata</taxon>
        <taxon>Craniata</taxon>
        <taxon>Vertebrata</taxon>
        <taxon>Euteleostomi</taxon>
        <taxon>Actinopterygii</taxon>
        <taxon>Neopterygii</taxon>
        <taxon>Teleostei</taxon>
        <taxon>Neoteleostei</taxon>
        <taxon>Acanthomorphata</taxon>
        <taxon>Carangaria</taxon>
        <taxon>Pleuronectiformes</taxon>
        <taxon>Pleuronectoidei</taxon>
        <taxon>Pleuronectidae</taxon>
        <taxon>Pleuronectes</taxon>
    </lineage>
</organism>
<evidence type="ECO:0000313" key="3">
    <source>
        <dbReference type="Proteomes" id="UP001153269"/>
    </source>
</evidence>
<name>A0A9N7YSQ0_PLEPL</name>
<accession>A0A9N7YSQ0</accession>
<sequence length="185" mass="19292">MSSEPIPVLPVIPVNRMPSLLPSRTDVICGSGGHSVTVGVELLSDGGDENENSVCGGADENRAVSQGTICVCIVPPELNEACFHQMLSRPGLNWRLHPPVIAAFALGTVDSFCHCPVSLCPCAVRPNLRGVSDVPGSGPTTPNPPPPHVSLSVVSPRPLPVPSVSSTHGHLPAVLPVSENIQRCR</sequence>
<dbReference type="AlphaFoldDB" id="A0A9N7YSQ0"/>
<proteinExistence type="predicted"/>
<dbReference type="Proteomes" id="UP001153269">
    <property type="component" value="Unassembled WGS sequence"/>
</dbReference>
<evidence type="ECO:0000313" key="2">
    <source>
        <dbReference type="EMBL" id="CAB1443033.1"/>
    </source>
</evidence>
<evidence type="ECO:0000256" key="1">
    <source>
        <dbReference type="SAM" id="MobiDB-lite"/>
    </source>
</evidence>
<protein>
    <submittedName>
        <fullName evidence="2">Uncharacterized protein</fullName>
    </submittedName>
</protein>
<gene>
    <name evidence="2" type="ORF">PLEPLA_LOCUS30748</name>
</gene>
<reference evidence="2" key="1">
    <citation type="submission" date="2020-03" db="EMBL/GenBank/DDBJ databases">
        <authorList>
            <person name="Weist P."/>
        </authorList>
    </citation>
    <scope>NUCLEOTIDE SEQUENCE</scope>
</reference>
<comment type="caution">
    <text evidence="2">The sequence shown here is derived from an EMBL/GenBank/DDBJ whole genome shotgun (WGS) entry which is preliminary data.</text>
</comment>